<dbReference type="Pfam" id="PF14659">
    <property type="entry name" value="Phage_int_SAM_3"/>
    <property type="match status" value="1"/>
</dbReference>
<organism evidence="6 8">
    <name type="scientific">Lactobacillus pasteurii DSM 23907 = CRBIP 24.76</name>
    <dbReference type="NCBI Taxonomy" id="1423790"/>
    <lineage>
        <taxon>Bacteria</taxon>
        <taxon>Bacillati</taxon>
        <taxon>Bacillota</taxon>
        <taxon>Bacilli</taxon>
        <taxon>Lactobacillales</taxon>
        <taxon>Lactobacillaceae</taxon>
        <taxon>Lactobacillus</taxon>
    </lineage>
</organism>
<keyword evidence="3" id="KW-0238">DNA-binding</keyword>
<evidence type="ECO:0000256" key="3">
    <source>
        <dbReference type="ARBA" id="ARBA00023125"/>
    </source>
</evidence>
<dbReference type="Pfam" id="PF00589">
    <property type="entry name" value="Phage_integrase"/>
    <property type="match status" value="1"/>
</dbReference>
<comment type="similarity">
    <text evidence="1">Belongs to the 'phage' integrase family.</text>
</comment>
<evidence type="ECO:0000259" key="5">
    <source>
        <dbReference type="PROSITE" id="PS51898"/>
    </source>
</evidence>
<dbReference type="Pfam" id="PF14657">
    <property type="entry name" value="Arm-DNA-bind_4"/>
    <property type="match status" value="1"/>
</dbReference>
<accession>I7LE54</accession>
<keyword evidence="2" id="KW-0229">DNA integration</keyword>
<comment type="caution">
    <text evidence="6">The sequence shown here is derived from an EMBL/GenBank/DDBJ whole genome shotgun (WGS) entry which is preliminary data.</text>
</comment>
<evidence type="ECO:0000256" key="2">
    <source>
        <dbReference type="ARBA" id="ARBA00022908"/>
    </source>
</evidence>
<protein>
    <submittedName>
        <fullName evidence="6">Putative phage integrase</fullName>
    </submittedName>
</protein>
<dbReference type="GO" id="GO:0015074">
    <property type="term" value="P:DNA integration"/>
    <property type="evidence" value="ECO:0007669"/>
    <property type="project" value="UniProtKB-KW"/>
</dbReference>
<dbReference type="GO" id="GO:0006310">
    <property type="term" value="P:DNA recombination"/>
    <property type="evidence" value="ECO:0007669"/>
    <property type="project" value="UniProtKB-KW"/>
</dbReference>
<feature type="domain" description="Tyr recombinase" evidence="5">
    <location>
        <begin position="176"/>
        <end position="377"/>
    </location>
</feature>
<gene>
    <name evidence="6" type="ORF">BN53_05115</name>
    <name evidence="7" type="ORF">BN53_07050</name>
</gene>
<dbReference type="AlphaFoldDB" id="I7LE54"/>
<dbReference type="PANTHER" id="PTHR30349">
    <property type="entry name" value="PHAGE INTEGRASE-RELATED"/>
    <property type="match status" value="1"/>
</dbReference>
<dbReference type="SUPFAM" id="SSF56349">
    <property type="entry name" value="DNA breaking-rejoining enzymes"/>
    <property type="match status" value="1"/>
</dbReference>
<evidence type="ECO:0000256" key="1">
    <source>
        <dbReference type="ARBA" id="ARBA00008857"/>
    </source>
</evidence>
<dbReference type="RefSeq" id="WP_009560020.1">
    <property type="nucleotide sequence ID" value="NZ_AYZN01000024.1"/>
</dbReference>
<dbReference type="InterPro" id="IPR050090">
    <property type="entry name" value="Tyrosine_recombinase_XerCD"/>
</dbReference>
<keyword evidence="4" id="KW-0233">DNA recombination</keyword>
<dbReference type="InterPro" id="IPR011010">
    <property type="entry name" value="DNA_brk_join_enz"/>
</dbReference>
<dbReference type="GO" id="GO:0003677">
    <property type="term" value="F:DNA binding"/>
    <property type="evidence" value="ECO:0007669"/>
    <property type="project" value="UniProtKB-KW"/>
</dbReference>
<dbReference type="InterPro" id="IPR028259">
    <property type="entry name" value="AP2-like_int_N"/>
</dbReference>
<dbReference type="STRING" id="1423790.BN53_05115"/>
<evidence type="ECO:0000313" key="8">
    <source>
        <dbReference type="Proteomes" id="UP000009311"/>
    </source>
</evidence>
<dbReference type="Gene3D" id="1.10.150.130">
    <property type="match status" value="1"/>
</dbReference>
<evidence type="ECO:0000313" key="6">
    <source>
        <dbReference type="EMBL" id="CCI85468.1"/>
    </source>
</evidence>
<dbReference type="eggNOG" id="COG0582">
    <property type="taxonomic scope" value="Bacteria"/>
</dbReference>
<dbReference type="PANTHER" id="PTHR30349:SF64">
    <property type="entry name" value="PROPHAGE INTEGRASE INTD-RELATED"/>
    <property type="match status" value="1"/>
</dbReference>
<proteinExistence type="inferred from homology"/>
<dbReference type="InterPro" id="IPR002104">
    <property type="entry name" value="Integrase_catalytic"/>
</dbReference>
<evidence type="ECO:0000313" key="7">
    <source>
        <dbReference type="EMBL" id="CCI85836.1"/>
    </source>
</evidence>
<dbReference type="Proteomes" id="UP000009311">
    <property type="component" value="Unassembled WGS sequence"/>
</dbReference>
<name>I7LE54_9LACO</name>
<dbReference type="CDD" id="cd01189">
    <property type="entry name" value="INT_ICEBs1_C_like"/>
    <property type="match status" value="1"/>
</dbReference>
<dbReference type="EMBL" id="CAKD01000021">
    <property type="protein sequence ID" value="CCI85468.1"/>
    <property type="molecule type" value="Genomic_DNA"/>
</dbReference>
<dbReference type="OrthoDB" id="9803188at2"/>
<dbReference type="InterPro" id="IPR013762">
    <property type="entry name" value="Integrase-like_cat_sf"/>
</dbReference>
<evidence type="ECO:0000256" key="4">
    <source>
        <dbReference type="ARBA" id="ARBA00023172"/>
    </source>
</evidence>
<dbReference type="PROSITE" id="PS51898">
    <property type="entry name" value="TYR_RECOMBINASE"/>
    <property type="match status" value="1"/>
</dbReference>
<sequence length="385" mass="45007">MKDETKIVPYKTGKGKQRFMFRLYVGKDDKTGESIRIKKTGFLTEQEALESLLALKLQVVKGEYEPVRSKNMQFKDLYAMWLKNYKNTVKESTYVTTVRYFNDHILKQLGNVFLDKLTVLKCQQAVNEWFIEAPRTYKRFLRYASNVLNYGIDIEVIEKNPMSKVVRPKTPKNINSFHDFYSKDELKKFLECAKSYNFKYFVFFRLLAFSGMRKGECLALKWSDISFKSNTINITKSVTTGEKNRLYLSDGKTASSIRLIDMDTQTMNYLKEWRTIQQKQMLQLGYNFLSKNNFIFANTNNGITQVSKPDQWNRAICKAYNLRRIKIHGFRHTHASLLFEAGRTIKEVSERLGHADTATTLNIYTHVTKDKKGETAEKFAEYVGF</sequence>
<dbReference type="InterPro" id="IPR004107">
    <property type="entry name" value="Integrase_SAM-like_N"/>
</dbReference>
<keyword evidence="8" id="KW-1185">Reference proteome</keyword>
<dbReference type="EMBL" id="CAKD01000024">
    <property type="protein sequence ID" value="CCI85836.1"/>
    <property type="molecule type" value="Genomic_DNA"/>
</dbReference>
<dbReference type="InterPro" id="IPR010998">
    <property type="entry name" value="Integrase_recombinase_N"/>
</dbReference>
<dbReference type="Gene3D" id="1.10.443.10">
    <property type="entry name" value="Intergrase catalytic core"/>
    <property type="match status" value="1"/>
</dbReference>
<reference evidence="6 8" key="1">
    <citation type="submission" date="2012-06" db="EMBL/GenBank/DDBJ databases">
        <title>Draft Genome Sequence of Lactobacillus pasteurii CRBIP 24.76T.</title>
        <authorList>
            <person name="Cousin S."/>
            <person name="Bouchier C."/>
            <person name="Loux V."/>
            <person name="Ma L."/>
            <person name="Creno S."/>
            <person name="Bizet C."/>
            <person name="Clermont D."/>
        </authorList>
    </citation>
    <scope>NUCLEOTIDE SEQUENCE [LARGE SCALE GENOMIC DNA]</scope>
    <source>
        <strain evidence="8">CRBIP 24.76T</strain>
        <strain evidence="6">Type strain:CRBIP 24.76</strain>
    </source>
</reference>